<evidence type="ECO:0000313" key="2">
    <source>
        <dbReference type="Proteomes" id="UP000054815"/>
    </source>
</evidence>
<name>A0A0V0YCF6_TRIPS</name>
<gene>
    <name evidence="1" type="ORF">T4E_1972</name>
</gene>
<dbReference type="EMBL" id="JYDU01000027">
    <property type="protein sequence ID" value="KRX97861.1"/>
    <property type="molecule type" value="Genomic_DNA"/>
</dbReference>
<reference evidence="1 2" key="1">
    <citation type="submission" date="2015-01" db="EMBL/GenBank/DDBJ databases">
        <title>Evolution of Trichinella species and genotypes.</title>
        <authorList>
            <person name="Korhonen P.K."/>
            <person name="Edoardo P."/>
            <person name="Giuseppe L.R."/>
            <person name="Gasser R.B."/>
        </authorList>
    </citation>
    <scope>NUCLEOTIDE SEQUENCE [LARGE SCALE GENOMIC DNA]</scope>
    <source>
        <strain evidence="1">ISS141</strain>
    </source>
</reference>
<dbReference type="Proteomes" id="UP000054815">
    <property type="component" value="Unassembled WGS sequence"/>
</dbReference>
<organism evidence="1 2">
    <name type="scientific">Trichinella pseudospiralis</name>
    <name type="common">Parasitic roundworm</name>
    <dbReference type="NCBI Taxonomy" id="6337"/>
    <lineage>
        <taxon>Eukaryota</taxon>
        <taxon>Metazoa</taxon>
        <taxon>Ecdysozoa</taxon>
        <taxon>Nematoda</taxon>
        <taxon>Enoplea</taxon>
        <taxon>Dorylaimia</taxon>
        <taxon>Trichinellida</taxon>
        <taxon>Trichinellidae</taxon>
        <taxon>Trichinella</taxon>
    </lineage>
</organism>
<protein>
    <submittedName>
        <fullName evidence="1">Uncharacterized protein</fullName>
    </submittedName>
</protein>
<comment type="caution">
    <text evidence="1">The sequence shown here is derived from an EMBL/GenBank/DDBJ whole genome shotgun (WGS) entry which is preliminary data.</text>
</comment>
<proteinExistence type="predicted"/>
<sequence length="96" mass="11163">MEWNFSSQTKLISSLLDSVNRTLTLKILPRETFTFELRQSSHQFHVLLGGPYWGSDPFVSQLSVRHELFFLTSNSVVYAPAEHVQRKQYTFVKKGK</sequence>
<evidence type="ECO:0000313" key="1">
    <source>
        <dbReference type="EMBL" id="KRX97861.1"/>
    </source>
</evidence>
<dbReference type="AlphaFoldDB" id="A0A0V0YCF6"/>
<accession>A0A0V0YCF6</accession>